<keyword evidence="4" id="KW-1185">Reference proteome</keyword>
<dbReference type="Proteomes" id="UP001321473">
    <property type="component" value="Unassembled WGS sequence"/>
</dbReference>
<gene>
    <name evidence="3" type="ORF">V5799_019269</name>
</gene>
<feature type="signal peptide" evidence="2">
    <location>
        <begin position="1"/>
        <end position="25"/>
    </location>
</feature>
<feature type="region of interest" description="Disordered" evidence="1">
    <location>
        <begin position="28"/>
        <end position="53"/>
    </location>
</feature>
<dbReference type="AlphaFoldDB" id="A0AAQ4EXC9"/>
<reference evidence="3 4" key="1">
    <citation type="journal article" date="2023" name="Arcadia Sci">
        <title>De novo assembly of a long-read Amblyomma americanum tick genome.</title>
        <authorList>
            <person name="Chou S."/>
            <person name="Poskanzer K.E."/>
            <person name="Rollins M."/>
            <person name="Thuy-Boun P.S."/>
        </authorList>
    </citation>
    <scope>NUCLEOTIDE SEQUENCE [LARGE SCALE GENOMIC DNA]</scope>
    <source>
        <strain evidence="3">F_SG_1</strain>
        <tissue evidence="3">Salivary glands</tissue>
    </source>
</reference>
<dbReference type="EMBL" id="JARKHS020009861">
    <property type="protein sequence ID" value="KAK8779390.1"/>
    <property type="molecule type" value="Genomic_DNA"/>
</dbReference>
<accession>A0AAQ4EXC9</accession>
<evidence type="ECO:0000256" key="2">
    <source>
        <dbReference type="SAM" id="SignalP"/>
    </source>
</evidence>
<feature type="chain" id="PRO_5042854116" description="Secreted protein" evidence="2">
    <location>
        <begin position="26"/>
        <end position="82"/>
    </location>
</feature>
<sequence length="82" mass="8569">MGFSLARVFATLLILATAMVTVSLAVSGGGESWSSRSPGGSSEEEEPAFASQEQGTLQDLLQLSNSPLRVNGGRYDLMVSCT</sequence>
<comment type="caution">
    <text evidence="3">The sequence shown here is derived from an EMBL/GenBank/DDBJ whole genome shotgun (WGS) entry which is preliminary data.</text>
</comment>
<evidence type="ECO:0008006" key="5">
    <source>
        <dbReference type="Google" id="ProtNLM"/>
    </source>
</evidence>
<evidence type="ECO:0000313" key="4">
    <source>
        <dbReference type="Proteomes" id="UP001321473"/>
    </source>
</evidence>
<name>A0AAQ4EXC9_AMBAM</name>
<organism evidence="3 4">
    <name type="scientific">Amblyomma americanum</name>
    <name type="common">Lone star tick</name>
    <dbReference type="NCBI Taxonomy" id="6943"/>
    <lineage>
        <taxon>Eukaryota</taxon>
        <taxon>Metazoa</taxon>
        <taxon>Ecdysozoa</taxon>
        <taxon>Arthropoda</taxon>
        <taxon>Chelicerata</taxon>
        <taxon>Arachnida</taxon>
        <taxon>Acari</taxon>
        <taxon>Parasitiformes</taxon>
        <taxon>Ixodida</taxon>
        <taxon>Ixodoidea</taxon>
        <taxon>Ixodidae</taxon>
        <taxon>Amblyomminae</taxon>
        <taxon>Amblyomma</taxon>
    </lineage>
</organism>
<feature type="compositionally biased region" description="Low complexity" evidence="1">
    <location>
        <begin position="32"/>
        <end position="41"/>
    </location>
</feature>
<evidence type="ECO:0000256" key="1">
    <source>
        <dbReference type="SAM" id="MobiDB-lite"/>
    </source>
</evidence>
<evidence type="ECO:0000313" key="3">
    <source>
        <dbReference type="EMBL" id="KAK8779390.1"/>
    </source>
</evidence>
<protein>
    <recommendedName>
        <fullName evidence="5">Secreted protein</fullName>
    </recommendedName>
</protein>
<proteinExistence type="predicted"/>
<keyword evidence="2" id="KW-0732">Signal</keyword>